<comment type="similarity">
    <text evidence="2">Belongs to the GMC oxidoreductase family.</text>
</comment>
<evidence type="ECO:0000259" key="6">
    <source>
        <dbReference type="Pfam" id="PF05199"/>
    </source>
</evidence>
<proteinExistence type="inferred from homology"/>
<organism evidence="7 8">
    <name type="scientific">Ferrimonas lipolytica</name>
    <dbReference type="NCBI Taxonomy" id="2724191"/>
    <lineage>
        <taxon>Bacteria</taxon>
        <taxon>Pseudomonadati</taxon>
        <taxon>Pseudomonadota</taxon>
        <taxon>Gammaproteobacteria</taxon>
        <taxon>Alteromonadales</taxon>
        <taxon>Ferrimonadaceae</taxon>
        <taxon>Ferrimonas</taxon>
    </lineage>
</organism>
<keyword evidence="5" id="KW-0560">Oxidoreductase</keyword>
<evidence type="ECO:0000256" key="2">
    <source>
        <dbReference type="ARBA" id="ARBA00010790"/>
    </source>
</evidence>
<dbReference type="InterPro" id="IPR036188">
    <property type="entry name" value="FAD/NAD-bd_sf"/>
</dbReference>
<dbReference type="PANTHER" id="PTHR42784:SF1">
    <property type="entry name" value="PYRANOSE 2-OXIDASE"/>
    <property type="match status" value="1"/>
</dbReference>
<dbReference type="AlphaFoldDB" id="A0A6H1UC78"/>
<keyword evidence="8" id="KW-1185">Reference proteome</keyword>
<evidence type="ECO:0000256" key="1">
    <source>
        <dbReference type="ARBA" id="ARBA00001974"/>
    </source>
</evidence>
<dbReference type="RefSeq" id="WP_168659710.1">
    <property type="nucleotide sequence ID" value="NZ_CP051180.1"/>
</dbReference>
<dbReference type="GO" id="GO:0016614">
    <property type="term" value="F:oxidoreductase activity, acting on CH-OH group of donors"/>
    <property type="evidence" value="ECO:0007669"/>
    <property type="project" value="InterPro"/>
</dbReference>
<dbReference type="Pfam" id="PF05199">
    <property type="entry name" value="GMC_oxred_C"/>
    <property type="match status" value="1"/>
</dbReference>
<dbReference type="Proteomes" id="UP000501602">
    <property type="component" value="Chromosome"/>
</dbReference>
<comment type="cofactor">
    <cofactor evidence="1">
        <name>FAD</name>
        <dbReference type="ChEBI" id="CHEBI:57692"/>
    </cofactor>
</comment>
<dbReference type="InterPro" id="IPR007867">
    <property type="entry name" value="GMC_OxRtase_C"/>
</dbReference>
<sequence>MAIDARGFVNSQVVTDVCIVGTGPAGIAIARELIGADIKVTVLESGTTDFDPQTQQLAAGTTFGDPLIAPYEVVNRQFGGLSNSWVLKIEKHHIGVRYAMFDEIDFEQRQSVAFSGWPVKRQTLMPFFARAQKICKIGPLDYHPSAWLHDQQSELPFDVDGLETSMFQFGRRKTFFGDYRQELENADNITIYHYANAVEVRTKEGSQSMGRVRVACLNGNQFWVTAKVVVLACGAFENARILLMSNKQQPQGLGNQHDVVGRYYHDHPTAVSGYFTPRDRMVFERAGVYDLRQVKGVPVQGYLHFSKPVLQREGLININSMLFPCPSVRQTRALESFKSVGENGWSLLKNLNANAAGLRKRTIPAGFFKSLPKLTINMLLGTDAIVKAIYASLFQQQPLFPQFGRGGGWSALSGNHKRFERFQVRHCIEQTPHPDNRVRLSAELDSLGCPKLEVHWHWHKHDADNLTRTVKLMAETLSHAGLGSFDYELNNEGTVEIVKPSGSHHLMGTTRMHEDPKFGVVDANCQVHGVDNLYIAGSSTFPTGGYANPTLTVVAMALRIADHIKLTLRPPN</sequence>
<evidence type="ECO:0000256" key="5">
    <source>
        <dbReference type="ARBA" id="ARBA00023002"/>
    </source>
</evidence>
<protein>
    <submittedName>
        <fullName evidence="7">GMC family oxidoreductase</fullName>
    </submittedName>
</protein>
<dbReference type="SUPFAM" id="SSF51905">
    <property type="entry name" value="FAD/NAD(P)-binding domain"/>
    <property type="match status" value="1"/>
</dbReference>
<evidence type="ECO:0000256" key="4">
    <source>
        <dbReference type="ARBA" id="ARBA00022827"/>
    </source>
</evidence>
<dbReference type="InterPro" id="IPR051473">
    <property type="entry name" value="P2Ox-like"/>
</dbReference>
<dbReference type="Gene3D" id="3.50.50.60">
    <property type="entry name" value="FAD/NAD(P)-binding domain"/>
    <property type="match status" value="2"/>
</dbReference>
<name>A0A6H1UC78_9GAMM</name>
<evidence type="ECO:0000256" key="3">
    <source>
        <dbReference type="ARBA" id="ARBA00022630"/>
    </source>
</evidence>
<evidence type="ECO:0000313" key="8">
    <source>
        <dbReference type="Proteomes" id="UP000501602"/>
    </source>
</evidence>
<feature type="domain" description="Glucose-methanol-choline oxidoreductase C-terminal" evidence="6">
    <location>
        <begin position="432"/>
        <end position="557"/>
    </location>
</feature>
<dbReference type="KEGG" id="fes:HER31_05975"/>
<dbReference type="EMBL" id="CP051180">
    <property type="protein sequence ID" value="QIZ76448.1"/>
    <property type="molecule type" value="Genomic_DNA"/>
</dbReference>
<keyword evidence="3" id="KW-0285">Flavoprotein</keyword>
<accession>A0A6H1UC78</accession>
<reference evidence="7 8" key="1">
    <citation type="submission" date="2020-04" db="EMBL/GenBank/DDBJ databases">
        <title>Ferrimonas sp. S7 isolated from sea water.</title>
        <authorList>
            <person name="Bae S.S."/>
            <person name="Baek K."/>
        </authorList>
    </citation>
    <scope>NUCLEOTIDE SEQUENCE [LARGE SCALE GENOMIC DNA]</scope>
    <source>
        <strain evidence="7 8">S7</strain>
    </source>
</reference>
<gene>
    <name evidence="7" type="ORF">HER31_05975</name>
</gene>
<dbReference type="PANTHER" id="PTHR42784">
    <property type="entry name" value="PYRANOSE 2-OXIDASE"/>
    <property type="match status" value="1"/>
</dbReference>
<evidence type="ECO:0000313" key="7">
    <source>
        <dbReference type="EMBL" id="QIZ76448.1"/>
    </source>
</evidence>
<keyword evidence="4" id="KW-0274">FAD</keyword>